<dbReference type="CDD" id="cd00761">
    <property type="entry name" value="Glyco_tranf_GTA_type"/>
    <property type="match status" value="1"/>
</dbReference>
<dbReference type="STRING" id="59922.P9303_01361"/>
<name>A2C5Y1_PROM3</name>
<dbReference type="HOGENOM" id="CLU_025996_0_7_3"/>
<dbReference type="KEGG" id="pmf:P9303_01361"/>
<reference evidence="2 3" key="1">
    <citation type="journal article" date="2007" name="PLoS Genet.">
        <title>Patterns and implications of gene gain and loss in the evolution of Prochlorococcus.</title>
        <authorList>
            <person name="Kettler G.C."/>
            <person name="Martiny A.C."/>
            <person name="Huang K."/>
            <person name="Zucker J."/>
            <person name="Coleman M.L."/>
            <person name="Rodrigue S."/>
            <person name="Chen F."/>
            <person name="Lapidus A."/>
            <person name="Ferriera S."/>
            <person name="Johnson J."/>
            <person name="Steglich C."/>
            <person name="Church G.M."/>
            <person name="Richardson P."/>
            <person name="Chisholm S.W."/>
        </authorList>
    </citation>
    <scope>NUCLEOTIDE SEQUENCE [LARGE SCALE GENOMIC DNA]</scope>
    <source>
        <strain evidence="2 3">MIT 9303</strain>
    </source>
</reference>
<dbReference type="InterPro" id="IPR001173">
    <property type="entry name" value="Glyco_trans_2-like"/>
</dbReference>
<evidence type="ECO:0000313" key="3">
    <source>
        <dbReference type="Proteomes" id="UP000002274"/>
    </source>
</evidence>
<dbReference type="PANTHER" id="PTHR43685">
    <property type="entry name" value="GLYCOSYLTRANSFERASE"/>
    <property type="match status" value="1"/>
</dbReference>
<dbReference type="InterPro" id="IPR029044">
    <property type="entry name" value="Nucleotide-diphossugar_trans"/>
</dbReference>
<dbReference type="AlphaFoldDB" id="A2C5Y1"/>
<protein>
    <recommendedName>
        <fullName evidence="1">Glycosyltransferase 2-like domain-containing protein</fullName>
    </recommendedName>
</protein>
<sequence>MPLMLASSLITPSPACNILLDLPPRSGQRPLVAVVVSLYNYEDCILETLETVALQTLEGIQLVVVDDASTDLGAARVEGWLVEHQDCFCSVRLLQHQHNGGLAAARNTGFAATTTEWVWVQDADNPLAPRALEQSHRLAQCVDDQVAVVHPLLLTVPPMASPQVFQGEGRPWQQSIFAASNAVDAMALIRRSAWQEVGGYVHIPGGWEDYDFWCSLIDAGWSGVQCPQPLGCYSVHQDSMTALTALPNVRGLEHLLKERHPWLTCVGGTTGTR</sequence>
<accession>A2C5Y1</accession>
<evidence type="ECO:0000259" key="1">
    <source>
        <dbReference type="Pfam" id="PF00535"/>
    </source>
</evidence>
<feature type="domain" description="Glycosyltransferase 2-like" evidence="1">
    <location>
        <begin position="34"/>
        <end position="134"/>
    </location>
</feature>
<evidence type="ECO:0000313" key="2">
    <source>
        <dbReference type="EMBL" id="ABM76891.1"/>
    </source>
</evidence>
<proteinExistence type="predicted"/>
<dbReference type="InterPro" id="IPR050834">
    <property type="entry name" value="Glycosyltransf_2"/>
</dbReference>
<dbReference type="Proteomes" id="UP000002274">
    <property type="component" value="Chromosome"/>
</dbReference>
<dbReference type="PANTHER" id="PTHR43685:SF2">
    <property type="entry name" value="GLYCOSYLTRANSFERASE 2-LIKE DOMAIN-CONTAINING PROTEIN"/>
    <property type="match status" value="1"/>
</dbReference>
<dbReference type="SUPFAM" id="SSF53448">
    <property type="entry name" value="Nucleotide-diphospho-sugar transferases"/>
    <property type="match status" value="1"/>
</dbReference>
<organism evidence="2 3">
    <name type="scientific">Prochlorococcus marinus (strain MIT 9303)</name>
    <dbReference type="NCBI Taxonomy" id="59922"/>
    <lineage>
        <taxon>Bacteria</taxon>
        <taxon>Bacillati</taxon>
        <taxon>Cyanobacteriota</taxon>
        <taxon>Cyanophyceae</taxon>
        <taxon>Synechococcales</taxon>
        <taxon>Prochlorococcaceae</taxon>
        <taxon>Prochlorococcus</taxon>
    </lineage>
</organism>
<gene>
    <name evidence="2" type="ordered locus">P9303_01361</name>
</gene>
<dbReference type="CAZy" id="GT2">
    <property type="family name" value="Glycosyltransferase Family 2"/>
</dbReference>
<dbReference type="Gene3D" id="3.90.550.10">
    <property type="entry name" value="Spore Coat Polysaccharide Biosynthesis Protein SpsA, Chain A"/>
    <property type="match status" value="1"/>
</dbReference>
<dbReference type="Pfam" id="PF00535">
    <property type="entry name" value="Glycos_transf_2"/>
    <property type="match status" value="1"/>
</dbReference>
<dbReference type="EMBL" id="CP000554">
    <property type="protein sequence ID" value="ABM76891.1"/>
    <property type="molecule type" value="Genomic_DNA"/>
</dbReference>